<name>A0A542DPG3_AMYCI</name>
<evidence type="ECO:0000256" key="7">
    <source>
        <dbReference type="SAM" id="Phobius"/>
    </source>
</evidence>
<dbReference type="RefSeq" id="WP_142000564.1">
    <property type="nucleotide sequence ID" value="NZ_VFML01000001.1"/>
</dbReference>
<feature type="transmembrane region" description="Helical" evidence="7">
    <location>
        <begin position="372"/>
        <end position="396"/>
    </location>
</feature>
<dbReference type="Pfam" id="PF02687">
    <property type="entry name" value="FtsX"/>
    <property type="match status" value="1"/>
</dbReference>
<dbReference type="InterPro" id="IPR025857">
    <property type="entry name" value="MacB_PCD"/>
</dbReference>
<keyword evidence="2" id="KW-1003">Cell membrane</keyword>
<dbReference type="PANTHER" id="PTHR30572">
    <property type="entry name" value="MEMBRANE COMPONENT OF TRANSPORTER-RELATED"/>
    <property type="match status" value="1"/>
</dbReference>
<dbReference type="OrthoDB" id="9780560at2"/>
<dbReference type="GO" id="GO:0005886">
    <property type="term" value="C:plasma membrane"/>
    <property type="evidence" value="ECO:0007669"/>
    <property type="project" value="UniProtKB-SubCell"/>
</dbReference>
<dbReference type="Proteomes" id="UP000320876">
    <property type="component" value="Unassembled WGS sequence"/>
</dbReference>
<keyword evidence="3 7" id="KW-0812">Transmembrane</keyword>
<dbReference type="InterPro" id="IPR003838">
    <property type="entry name" value="ABC3_permease_C"/>
</dbReference>
<dbReference type="AlphaFoldDB" id="A0A542DPG3"/>
<comment type="caution">
    <text evidence="10">The sequence shown here is derived from an EMBL/GenBank/DDBJ whole genome shotgun (WGS) entry which is preliminary data.</text>
</comment>
<evidence type="ECO:0000256" key="6">
    <source>
        <dbReference type="ARBA" id="ARBA00038076"/>
    </source>
</evidence>
<evidence type="ECO:0000259" key="9">
    <source>
        <dbReference type="Pfam" id="PF12704"/>
    </source>
</evidence>
<evidence type="ECO:0000256" key="3">
    <source>
        <dbReference type="ARBA" id="ARBA00022692"/>
    </source>
</evidence>
<keyword evidence="4 7" id="KW-1133">Transmembrane helix</keyword>
<protein>
    <submittedName>
        <fullName evidence="10">Putative ABC transport system permease protein</fullName>
    </submittedName>
</protein>
<dbReference type="PANTHER" id="PTHR30572:SF4">
    <property type="entry name" value="ABC TRANSPORTER PERMEASE YTRF"/>
    <property type="match status" value="1"/>
</dbReference>
<dbReference type="GO" id="GO:0022857">
    <property type="term" value="F:transmembrane transporter activity"/>
    <property type="evidence" value="ECO:0007669"/>
    <property type="project" value="TreeGrafter"/>
</dbReference>
<sequence>MRTLTREREERAPDPLPGSARLGAGDVLRLGLHGLRTRPVRALLSALGVAIGIAAVVTVVGIPASSQQALDDRLSALGTNLLRAGPGQTLFGEEAKLPKEVTDRVRRIGPVQGTSDVGAVDATVRRTGLIDEQETSGISVLAGRPDLLEVLQARMYDGTFLNAANSGYPVVVLGSVAAQRLGIGEIDPRQPPQVWLGDRWFTVVGILDAVTLAPEVDRSALVGWDAAGEYLGFDGHPTTVYVRAQEHAVPDVQQVLGSTVNPEKPNEVEVSRPSDALAAKELTNQAYSSLLLGLGGVALLVGGVGVANTMVISVLERRREIGLRRALGATRRQIRGQFLAESVLLSALGGACGVLLGVLVTAGYALSQGWPVVIPVPAALGGVAAAALIGAIAGAYPAVRASRLTPTEALA</sequence>
<feature type="transmembrane region" description="Helical" evidence="7">
    <location>
        <begin position="342"/>
        <end position="366"/>
    </location>
</feature>
<gene>
    <name evidence="10" type="ORF">FB471_4769</name>
</gene>
<feature type="domain" description="ABC3 transporter permease C-terminal" evidence="8">
    <location>
        <begin position="295"/>
        <end position="406"/>
    </location>
</feature>
<feature type="domain" description="MacB-like periplasmic core" evidence="9">
    <location>
        <begin position="43"/>
        <end position="250"/>
    </location>
</feature>
<proteinExistence type="inferred from homology"/>
<evidence type="ECO:0000256" key="4">
    <source>
        <dbReference type="ARBA" id="ARBA00022989"/>
    </source>
</evidence>
<evidence type="ECO:0000259" key="8">
    <source>
        <dbReference type="Pfam" id="PF02687"/>
    </source>
</evidence>
<dbReference type="Pfam" id="PF12704">
    <property type="entry name" value="MacB_PCD"/>
    <property type="match status" value="1"/>
</dbReference>
<dbReference type="EMBL" id="VFML01000001">
    <property type="protein sequence ID" value="TQJ04957.1"/>
    <property type="molecule type" value="Genomic_DNA"/>
</dbReference>
<evidence type="ECO:0000256" key="2">
    <source>
        <dbReference type="ARBA" id="ARBA00022475"/>
    </source>
</evidence>
<reference evidence="10 11" key="1">
    <citation type="submission" date="2019-06" db="EMBL/GenBank/DDBJ databases">
        <title>Sequencing the genomes of 1000 actinobacteria strains.</title>
        <authorList>
            <person name="Klenk H.-P."/>
        </authorList>
    </citation>
    <scope>NUCLEOTIDE SEQUENCE [LARGE SCALE GENOMIC DNA]</scope>
    <source>
        <strain evidence="10 11">DSM 45679</strain>
    </source>
</reference>
<comment type="subcellular location">
    <subcellularLocation>
        <location evidence="1">Cell membrane</location>
        <topology evidence="1">Multi-pass membrane protein</topology>
    </subcellularLocation>
</comment>
<feature type="transmembrane region" description="Helical" evidence="7">
    <location>
        <begin position="290"/>
        <end position="315"/>
    </location>
</feature>
<organism evidence="10 11">
    <name type="scientific">Amycolatopsis cihanbeyliensis</name>
    <dbReference type="NCBI Taxonomy" id="1128664"/>
    <lineage>
        <taxon>Bacteria</taxon>
        <taxon>Bacillati</taxon>
        <taxon>Actinomycetota</taxon>
        <taxon>Actinomycetes</taxon>
        <taxon>Pseudonocardiales</taxon>
        <taxon>Pseudonocardiaceae</taxon>
        <taxon>Amycolatopsis</taxon>
    </lineage>
</organism>
<feature type="transmembrane region" description="Helical" evidence="7">
    <location>
        <begin position="42"/>
        <end position="64"/>
    </location>
</feature>
<evidence type="ECO:0000256" key="1">
    <source>
        <dbReference type="ARBA" id="ARBA00004651"/>
    </source>
</evidence>
<evidence type="ECO:0000313" key="11">
    <source>
        <dbReference type="Proteomes" id="UP000320876"/>
    </source>
</evidence>
<keyword evidence="11" id="KW-1185">Reference proteome</keyword>
<evidence type="ECO:0000256" key="5">
    <source>
        <dbReference type="ARBA" id="ARBA00023136"/>
    </source>
</evidence>
<keyword evidence="5 7" id="KW-0472">Membrane</keyword>
<evidence type="ECO:0000313" key="10">
    <source>
        <dbReference type="EMBL" id="TQJ04957.1"/>
    </source>
</evidence>
<comment type="similarity">
    <text evidence="6">Belongs to the ABC-4 integral membrane protein family.</text>
</comment>
<accession>A0A542DPG3</accession>
<dbReference type="InterPro" id="IPR050250">
    <property type="entry name" value="Macrolide_Exporter_MacB"/>
</dbReference>